<feature type="compositionally biased region" description="Gly residues" evidence="1">
    <location>
        <begin position="394"/>
        <end position="417"/>
    </location>
</feature>
<keyword evidence="3" id="KW-1185">Reference proteome</keyword>
<evidence type="ECO:0000313" key="2">
    <source>
        <dbReference type="EMBL" id="MEJ2866731.1"/>
    </source>
</evidence>
<name>A0ABU8MHG3_9PSEU</name>
<organism evidence="2 3">
    <name type="scientific">Actinomycetospora aurantiaca</name>
    <dbReference type="NCBI Taxonomy" id="3129233"/>
    <lineage>
        <taxon>Bacteria</taxon>
        <taxon>Bacillati</taxon>
        <taxon>Actinomycetota</taxon>
        <taxon>Actinomycetes</taxon>
        <taxon>Pseudonocardiales</taxon>
        <taxon>Pseudonocardiaceae</taxon>
        <taxon>Actinomycetospora</taxon>
    </lineage>
</organism>
<dbReference type="Proteomes" id="UP001385809">
    <property type="component" value="Unassembled WGS sequence"/>
</dbReference>
<dbReference type="EMBL" id="JBBEGN010000001">
    <property type="protein sequence ID" value="MEJ2866731.1"/>
    <property type="molecule type" value="Genomic_DNA"/>
</dbReference>
<reference evidence="2 3" key="1">
    <citation type="submission" date="2024-03" db="EMBL/GenBank/DDBJ databases">
        <title>Actinomycetospora sp. OC33-EN08, a novel actinomycete isolated from wild orchid (Aerides multiflora).</title>
        <authorList>
            <person name="Suriyachadkun C."/>
        </authorList>
    </citation>
    <scope>NUCLEOTIDE SEQUENCE [LARGE SCALE GENOMIC DNA]</scope>
    <source>
        <strain evidence="2 3">OC33-EN08</strain>
    </source>
</reference>
<sequence>MVRTPNLRLLSVVDRGTKGLGGPTRADQLATGRKDWVSFVLNVGEKRDTEQGGGTYGYGKAVLYRMSKVGTILVYSRTDEPGRGLESRLIGIALGDSFDSSERVDAGARPFTGRHWWGEVQGDHVEPLRGPEADRVARSLGLLPFAEDESGTTLIVLDPDLDEFDDDSDTAADHLANTIAWQLWPIMLPERGDDRLAAEVVSNGSVFRVPDPAATYPLDMFVAAYRKQRDGHGTVLECKRPRRALGRFAVQHDFVVPMSKDSVTLAADCAGVPGDPHHICLMRSPELVVKYLSQTETGSVNRAYAGVFRAVDELDDVYAAAEPPTHDNWVHEQLTGNDQTFVRTTFRRIKEQLDEFRTTEVTTSRAESGVALGAASSFLGGIVAAAFAQPDDGVGGAGSRGGGRAVGSGNGSGGGRPSPGRRPRISALTEPIVDERAGRVVLMQRFSVSGPGPARLEAKLSVGLGSRAREDDAPAGGRRPEILAWSTPDGEIGGDHCVVATPAEVGLIVIPVPDTVTDIAVLATKNEEGAS</sequence>
<evidence type="ECO:0000256" key="1">
    <source>
        <dbReference type="SAM" id="MobiDB-lite"/>
    </source>
</evidence>
<proteinExistence type="predicted"/>
<evidence type="ECO:0000313" key="3">
    <source>
        <dbReference type="Proteomes" id="UP001385809"/>
    </source>
</evidence>
<dbReference type="RefSeq" id="WP_337693344.1">
    <property type="nucleotide sequence ID" value="NZ_JBBEGN010000001.1"/>
</dbReference>
<comment type="caution">
    <text evidence="2">The sequence shown here is derived from an EMBL/GenBank/DDBJ whole genome shotgun (WGS) entry which is preliminary data.</text>
</comment>
<accession>A0ABU8MHG3</accession>
<protein>
    <submittedName>
        <fullName evidence="2">Uncharacterized protein</fullName>
    </submittedName>
</protein>
<feature type="region of interest" description="Disordered" evidence="1">
    <location>
        <begin position="394"/>
        <end position="426"/>
    </location>
</feature>
<gene>
    <name evidence="2" type="ORF">WCD74_03085</name>
</gene>